<evidence type="ECO:0000259" key="3">
    <source>
        <dbReference type="Pfam" id="PF25023"/>
    </source>
</evidence>
<feature type="compositionally biased region" description="Gly residues" evidence="2">
    <location>
        <begin position="1"/>
        <end position="43"/>
    </location>
</feature>
<sequence length="675" mass="75428">SGGNGNSGGNDSSGGNGNSNGNGNGNSGGNGNGGGNDGNGNGNGKDKENGNGNGKDNSDNGGGCGWLKSLEKGNGKKLGLYKKLGGGSDIDTLFETGQMEHILAAIDNIVNGEVNLPPGEHTKLFERIREVGKGYTVIGTNYTYNTRNQLVHRENLTRYEEYDYKYDDQGSLLTDSRSKYEWNALGQLTKVTFPDGFGEKYAYDMLGRRTSKTQYNHTGETQDVTNFTYKGDTWVITEERNELGEVTKSYTFDANDRPLSITFKGETFWYVYNGHGDVMAMTDKDGTVAARYEYDAWGLVTRMYNRYGERVREGIGWIGDLGTGNGSPGSVQGPEDDSGNIEPDYHPGNVNGNGKGNSKGAGTKEEAATETAAPIEEESSEAPIVTLDLSAILTEETDPTEDITTDLVKENPFRYAGYYFDRKTQYYYLQARYYDPRPARFISEDTYEGEIENPLTLNLYTYTGNNPLKYTDLTGHNFLGDVWDTVTYPVKKTGKFLNDQQQYVQRQVWKKILIPKFIESKGFMLTGKLLRHSLQDKPSTMIFSDQTSYEVKLVRKSKEYKIIMNNYINKATNSGKGYFSITSASDRFKSGDLNAAINKFNYSIYGFKKKDGKWSTSMSINDVYDFKWGDYSKYLTKGDWENLKFWLGNDLAFFSQETTALNKFTSYIIVNDIFN</sequence>
<feature type="domain" description="Teneurin-like YD-shell" evidence="3">
    <location>
        <begin position="149"/>
        <end position="301"/>
    </location>
</feature>
<dbReference type="AlphaFoldDB" id="A0A4Y8LMX6"/>
<feature type="region of interest" description="Disordered" evidence="2">
    <location>
        <begin position="318"/>
        <end position="380"/>
    </location>
</feature>
<feature type="compositionally biased region" description="Gly residues" evidence="2">
    <location>
        <begin position="318"/>
        <end position="327"/>
    </location>
</feature>
<evidence type="ECO:0000256" key="1">
    <source>
        <dbReference type="ARBA" id="ARBA00022737"/>
    </source>
</evidence>
<keyword evidence="1" id="KW-0677">Repeat</keyword>
<dbReference type="InterPro" id="IPR050708">
    <property type="entry name" value="T6SS_VgrG/RHS"/>
</dbReference>
<evidence type="ECO:0000313" key="5">
    <source>
        <dbReference type="Proteomes" id="UP000297900"/>
    </source>
</evidence>
<dbReference type="RefSeq" id="WP_167747243.1">
    <property type="nucleotide sequence ID" value="NZ_SOMN01000074.1"/>
</dbReference>
<dbReference type="Pfam" id="PF25023">
    <property type="entry name" value="TEN_YD-shell"/>
    <property type="match status" value="1"/>
</dbReference>
<evidence type="ECO:0000256" key="2">
    <source>
        <dbReference type="SAM" id="MobiDB-lite"/>
    </source>
</evidence>
<name>A0A4Y8LMX6_9BACL</name>
<dbReference type="PANTHER" id="PTHR32305">
    <property type="match status" value="1"/>
</dbReference>
<dbReference type="NCBIfam" id="TIGR03696">
    <property type="entry name" value="Rhs_assc_core"/>
    <property type="match status" value="1"/>
</dbReference>
<protein>
    <recommendedName>
        <fullName evidence="3">Teneurin-like YD-shell domain-containing protein</fullName>
    </recommendedName>
</protein>
<comment type="caution">
    <text evidence="4">The sequence shown here is derived from an EMBL/GenBank/DDBJ whole genome shotgun (WGS) entry which is preliminary data.</text>
</comment>
<dbReference type="PANTHER" id="PTHR32305:SF15">
    <property type="entry name" value="PROTEIN RHSA-RELATED"/>
    <property type="match status" value="1"/>
</dbReference>
<keyword evidence="5" id="KW-1185">Reference proteome</keyword>
<evidence type="ECO:0000313" key="4">
    <source>
        <dbReference type="EMBL" id="TFE19324.1"/>
    </source>
</evidence>
<reference evidence="4 5" key="1">
    <citation type="submission" date="2019-03" db="EMBL/GenBank/DDBJ databases">
        <title>Cohnella endophytica sp. nov., a novel endophytic bacterium isolated from bark of Sonneratia apetala.</title>
        <authorList>
            <person name="Tuo L."/>
        </authorList>
    </citation>
    <scope>NUCLEOTIDE SEQUENCE [LARGE SCALE GENOMIC DNA]</scope>
    <source>
        <strain evidence="4 5">CCTCC AB 208254</strain>
    </source>
</reference>
<dbReference type="InterPro" id="IPR022385">
    <property type="entry name" value="Rhs_assc_core"/>
</dbReference>
<gene>
    <name evidence="4" type="ORF">E2980_23565</name>
</gene>
<organism evidence="4 5">
    <name type="scientific">Cohnella luojiensis</name>
    <dbReference type="NCBI Taxonomy" id="652876"/>
    <lineage>
        <taxon>Bacteria</taxon>
        <taxon>Bacillati</taxon>
        <taxon>Bacillota</taxon>
        <taxon>Bacilli</taxon>
        <taxon>Bacillales</taxon>
        <taxon>Paenibacillaceae</taxon>
        <taxon>Cohnella</taxon>
    </lineage>
</organism>
<dbReference type="EMBL" id="SOMN01000074">
    <property type="protein sequence ID" value="TFE19324.1"/>
    <property type="molecule type" value="Genomic_DNA"/>
</dbReference>
<dbReference type="Proteomes" id="UP000297900">
    <property type="component" value="Unassembled WGS sequence"/>
</dbReference>
<dbReference type="NCBIfam" id="TIGR01643">
    <property type="entry name" value="YD_repeat_2x"/>
    <property type="match status" value="1"/>
</dbReference>
<dbReference type="Gene3D" id="2.180.10.10">
    <property type="entry name" value="RHS repeat-associated core"/>
    <property type="match status" value="1"/>
</dbReference>
<feature type="non-terminal residue" evidence="4">
    <location>
        <position position="1"/>
    </location>
</feature>
<feature type="region of interest" description="Disordered" evidence="2">
    <location>
        <begin position="1"/>
        <end position="62"/>
    </location>
</feature>
<dbReference type="InterPro" id="IPR006530">
    <property type="entry name" value="YD"/>
</dbReference>
<dbReference type="InterPro" id="IPR056823">
    <property type="entry name" value="TEN-like_YD-shell"/>
</dbReference>
<proteinExistence type="predicted"/>
<accession>A0A4Y8LMX6</accession>